<dbReference type="AlphaFoldDB" id="A0A858SXP0"/>
<keyword evidence="1" id="KW-0812">Transmembrane</keyword>
<dbReference type="KEGG" id="rpon:G3256_18515"/>
<keyword evidence="1" id="KW-1133">Transmembrane helix</keyword>
<feature type="transmembrane region" description="Helical" evidence="1">
    <location>
        <begin position="46"/>
        <end position="67"/>
    </location>
</feature>
<dbReference type="Proteomes" id="UP000503308">
    <property type="component" value="Chromosome"/>
</dbReference>
<organism evidence="2 3">
    <name type="scientific">Roseobacter ponti</name>
    <dbReference type="NCBI Taxonomy" id="1891787"/>
    <lineage>
        <taxon>Bacteria</taxon>
        <taxon>Pseudomonadati</taxon>
        <taxon>Pseudomonadota</taxon>
        <taxon>Alphaproteobacteria</taxon>
        <taxon>Rhodobacterales</taxon>
        <taxon>Roseobacteraceae</taxon>
        <taxon>Roseobacter</taxon>
    </lineage>
</organism>
<gene>
    <name evidence="2" type="ORF">G3256_18515</name>
</gene>
<reference evidence="2 3" key="1">
    <citation type="submission" date="2020-02" db="EMBL/GenBank/DDBJ databases">
        <title>Genome sequence of Roseobacter ponti.</title>
        <authorList>
            <person name="Hollensteiner J."/>
            <person name="Schneider D."/>
            <person name="Poehlein A."/>
            <person name="Daniel R."/>
        </authorList>
    </citation>
    <scope>NUCLEOTIDE SEQUENCE [LARGE SCALE GENOMIC DNA]</scope>
    <source>
        <strain evidence="2 3">DSM 106830</strain>
    </source>
</reference>
<keyword evidence="3" id="KW-1185">Reference proteome</keyword>
<protein>
    <submittedName>
        <fullName evidence="2">Uncharacterized protein</fullName>
    </submittedName>
</protein>
<feature type="transmembrane region" description="Helical" evidence="1">
    <location>
        <begin position="104"/>
        <end position="122"/>
    </location>
</feature>
<feature type="transmembrane region" description="Helical" evidence="1">
    <location>
        <begin position="15"/>
        <end position="34"/>
    </location>
</feature>
<accession>A0A858SXP0</accession>
<sequence length="130" mass="14745">MNQYAGDSFFTLTQGGQAGLVLLSVVLCVFMLWVTRRMTSGRPWWARLLFAVLAFMVFVWLSPQIYFTYYGFLFDDLPGQWVIKSNPSDAPWIVHLLFSGRPTLADHGLGLLGWAMIAVALFPKRNPSRV</sequence>
<dbReference type="EMBL" id="CP048788">
    <property type="protein sequence ID" value="QJF53030.1"/>
    <property type="molecule type" value="Genomic_DNA"/>
</dbReference>
<evidence type="ECO:0000313" key="2">
    <source>
        <dbReference type="EMBL" id="QJF53030.1"/>
    </source>
</evidence>
<name>A0A858SXP0_9RHOB</name>
<evidence type="ECO:0000256" key="1">
    <source>
        <dbReference type="SAM" id="Phobius"/>
    </source>
</evidence>
<evidence type="ECO:0000313" key="3">
    <source>
        <dbReference type="Proteomes" id="UP000503308"/>
    </source>
</evidence>
<dbReference type="RefSeq" id="WP_169642247.1">
    <property type="nucleotide sequence ID" value="NZ_CP048788.1"/>
</dbReference>
<proteinExistence type="predicted"/>
<keyword evidence="1" id="KW-0472">Membrane</keyword>